<gene>
    <name evidence="1" type="ORF">C7I55_18090</name>
</gene>
<evidence type="ECO:0000313" key="2">
    <source>
        <dbReference type="Proteomes" id="UP000241167"/>
    </source>
</evidence>
<protein>
    <submittedName>
        <fullName evidence="1">Uncharacterized protein</fullName>
    </submittedName>
</protein>
<dbReference type="AlphaFoldDB" id="A0A2P7QK71"/>
<name>A0A2P7QK71_9SPHN</name>
<dbReference type="Proteomes" id="UP000241167">
    <property type="component" value="Unassembled WGS sequence"/>
</dbReference>
<keyword evidence="2" id="KW-1185">Reference proteome</keyword>
<accession>A0A2P7QK71</accession>
<organism evidence="1 2">
    <name type="scientific">Allosphingosinicella deserti</name>
    <dbReference type="NCBI Taxonomy" id="2116704"/>
    <lineage>
        <taxon>Bacteria</taxon>
        <taxon>Pseudomonadati</taxon>
        <taxon>Pseudomonadota</taxon>
        <taxon>Alphaproteobacteria</taxon>
        <taxon>Sphingomonadales</taxon>
        <taxon>Sphingomonadaceae</taxon>
        <taxon>Allosphingosinicella</taxon>
    </lineage>
</organism>
<sequence length="244" mass="26082">MRLFTCAALTIAPAPVDAQPLETPDSGTPAAFQAMVDQVRRGMMAPGPVVERWKVGGADPTAALVARGADRHVMLVEDENGTTVSFSTDGRIADLAAPAWRVVDTYGSPIAFAENPTVGFSPVGTRFVVGARTAGWRENGLDCGKQPTHAILYERRDAPADQTADQAMTFFRITMLAMEGQTICSRAVGDSRRGWRLTYLLPDGRELPAFNKSETRMRIAPAGPIDRLVVGTSLADIAVAPPEG</sequence>
<comment type="caution">
    <text evidence="1">The sequence shown here is derived from an EMBL/GenBank/DDBJ whole genome shotgun (WGS) entry which is preliminary data.</text>
</comment>
<dbReference type="EMBL" id="PXYI01000006">
    <property type="protein sequence ID" value="PSJ38364.1"/>
    <property type="molecule type" value="Genomic_DNA"/>
</dbReference>
<proteinExistence type="predicted"/>
<evidence type="ECO:0000313" key="1">
    <source>
        <dbReference type="EMBL" id="PSJ38364.1"/>
    </source>
</evidence>
<reference evidence="1 2" key="1">
    <citation type="submission" date="2018-03" db="EMBL/GenBank/DDBJ databases">
        <title>The draft genome of Sphingosinicella sp. GL-C-18.</title>
        <authorList>
            <person name="Liu L."/>
            <person name="Li L."/>
            <person name="Liang L."/>
            <person name="Zhang X."/>
            <person name="Wang T."/>
        </authorList>
    </citation>
    <scope>NUCLEOTIDE SEQUENCE [LARGE SCALE GENOMIC DNA]</scope>
    <source>
        <strain evidence="1 2">GL-C-18</strain>
    </source>
</reference>